<dbReference type="Proteomes" id="UP000185183">
    <property type="component" value="Unassembled WGS sequence"/>
</dbReference>
<evidence type="ECO:0000313" key="2">
    <source>
        <dbReference type="Proteomes" id="UP000185183"/>
    </source>
</evidence>
<dbReference type="EMBL" id="FSFA01000001">
    <property type="protein sequence ID" value="SHW85741.1"/>
    <property type="molecule type" value="Genomic_DNA"/>
</dbReference>
<dbReference type="AlphaFoldDB" id="A0A9Q7WH46"/>
<proteinExistence type="predicted"/>
<reference evidence="1 2" key="1">
    <citation type="submission" date="2016-11" db="EMBL/GenBank/DDBJ databases">
        <authorList>
            <consortium name="Pathogen Informatics"/>
        </authorList>
    </citation>
    <scope>NUCLEOTIDE SEQUENCE [LARGE SCALE GENOMIC DNA]</scope>
    <source>
        <strain evidence="1 2">968</strain>
    </source>
</reference>
<protein>
    <submittedName>
        <fullName evidence="1">Uncharacterized protein</fullName>
    </submittedName>
</protein>
<comment type="caution">
    <text evidence="1">The sequence shown here is derived from an EMBL/GenBank/DDBJ whole genome shotgun (WGS) entry which is preliminary data.</text>
</comment>
<accession>A0A9Q7WH46</accession>
<name>A0A9Q7WH46_9MYCO</name>
<organism evidence="1 2">
    <name type="scientific">Mycobacteroides abscessus subsp. bolletii</name>
    <dbReference type="NCBI Taxonomy" id="319705"/>
    <lineage>
        <taxon>Bacteria</taxon>
        <taxon>Bacillati</taxon>
        <taxon>Actinomycetota</taxon>
        <taxon>Actinomycetes</taxon>
        <taxon>Mycobacteriales</taxon>
        <taxon>Mycobacteriaceae</taxon>
        <taxon>Mycobacteroides</taxon>
        <taxon>Mycobacteroides abscessus</taxon>
    </lineage>
</organism>
<evidence type="ECO:0000313" key="1">
    <source>
        <dbReference type="EMBL" id="SHW85741.1"/>
    </source>
</evidence>
<sequence>MLRLSGGSHEAVLAPLPRRLRAAHVWSICRRVRAAVGSWLPSLATVAAMNSFRNVLRTYVAALAVAAFAAVPAAAHADSGWPWAPAPAYSVIDTAALPLSSTAEWSPVTGHDTTIGALEGVVRCSVDRQPPAGDLGSRVQATSPTYFAWLNPTGDAAGWEGSIAATTYPGVDAASHALAAYRRYLDACKTAPERADQFRNAAIGTSALDPTQAHALIETTDTWMEVFAVATNDAVVELVFNHPKDGPLNFDYNPAAVFDALKMADIGALAQPIA</sequence>
<gene>
    <name evidence="1" type="ORF">SAMEA2275694_00473</name>
</gene>